<dbReference type="Proteomes" id="UP001595885">
    <property type="component" value="Unassembled WGS sequence"/>
</dbReference>
<comment type="caution">
    <text evidence="4">The sequence shown here is derived from an EMBL/GenBank/DDBJ whole genome shotgun (WGS) entry which is preliminary data.</text>
</comment>
<proteinExistence type="predicted"/>
<keyword evidence="1" id="KW-0732">Signal</keyword>
<keyword evidence="2" id="KW-0676">Redox-active center</keyword>
<name>A0ABV9P993_9FLAO</name>
<organism evidence="4 5">
    <name type="scientific">Flavobacterium ponti</name>
    <dbReference type="NCBI Taxonomy" id="665133"/>
    <lineage>
        <taxon>Bacteria</taxon>
        <taxon>Pseudomonadati</taxon>
        <taxon>Bacteroidota</taxon>
        <taxon>Flavobacteriia</taxon>
        <taxon>Flavobacteriales</taxon>
        <taxon>Flavobacteriaceae</taxon>
        <taxon>Flavobacterium</taxon>
    </lineage>
</organism>
<accession>A0ABV9P993</accession>
<dbReference type="EMBL" id="JBHSGW010000027">
    <property type="protein sequence ID" value="MFC4740884.1"/>
    <property type="molecule type" value="Genomic_DNA"/>
</dbReference>
<dbReference type="InterPro" id="IPR051099">
    <property type="entry name" value="AGR/TXD"/>
</dbReference>
<evidence type="ECO:0000256" key="2">
    <source>
        <dbReference type="ARBA" id="ARBA00023284"/>
    </source>
</evidence>
<evidence type="ECO:0000313" key="5">
    <source>
        <dbReference type="Proteomes" id="UP001595885"/>
    </source>
</evidence>
<dbReference type="InterPro" id="IPR017937">
    <property type="entry name" value="Thioredoxin_CS"/>
</dbReference>
<gene>
    <name evidence="4" type="ORF">ACFO3U_12855</name>
</gene>
<evidence type="ECO:0000256" key="1">
    <source>
        <dbReference type="ARBA" id="ARBA00022729"/>
    </source>
</evidence>
<reference evidence="5" key="1">
    <citation type="journal article" date="2019" name="Int. J. Syst. Evol. Microbiol.">
        <title>The Global Catalogue of Microorganisms (GCM) 10K type strain sequencing project: providing services to taxonomists for standard genome sequencing and annotation.</title>
        <authorList>
            <consortium name="The Broad Institute Genomics Platform"/>
            <consortium name="The Broad Institute Genome Sequencing Center for Infectious Disease"/>
            <person name="Wu L."/>
            <person name="Ma J."/>
        </authorList>
    </citation>
    <scope>NUCLEOTIDE SEQUENCE [LARGE SCALE GENOMIC DNA]</scope>
    <source>
        <strain evidence="5">CCUG 50349</strain>
    </source>
</reference>
<dbReference type="RefSeq" id="WP_379743130.1">
    <property type="nucleotide sequence ID" value="NZ_JBHSGW010000027.1"/>
</dbReference>
<dbReference type="PROSITE" id="PS00194">
    <property type="entry name" value="THIOREDOXIN_1"/>
    <property type="match status" value="1"/>
</dbReference>
<sequence>MKKILILFFTLLSLSFTLPEKEVYKKGINFFKGTYKEALAKAKAENKPVFLDVYASWCGPCKKLKKTTFKDEAVGEYFNKNFICIAIDGETDEGNAILHKYNVRSYPTLIIADYEGNMRTKTTGFVKPRILINFGKRIVP</sequence>
<feature type="domain" description="Thioredoxin" evidence="3">
    <location>
        <begin position="12"/>
        <end position="140"/>
    </location>
</feature>
<dbReference type="PANTHER" id="PTHR15337:SF11">
    <property type="entry name" value="THIOREDOXIN DOMAIN-CONTAINING PROTEIN"/>
    <property type="match status" value="1"/>
</dbReference>
<dbReference type="InterPro" id="IPR013766">
    <property type="entry name" value="Thioredoxin_domain"/>
</dbReference>
<dbReference type="InterPro" id="IPR036249">
    <property type="entry name" value="Thioredoxin-like_sf"/>
</dbReference>
<keyword evidence="5" id="KW-1185">Reference proteome</keyword>
<dbReference type="PANTHER" id="PTHR15337">
    <property type="entry name" value="ANTERIOR GRADIENT PROTEIN-RELATED"/>
    <property type="match status" value="1"/>
</dbReference>
<protein>
    <submittedName>
        <fullName evidence="4">Thioredoxin family protein</fullName>
    </submittedName>
</protein>
<dbReference type="Pfam" id="PF13899">
    <property type="entry name" value="Thioredoxin_7"/>
    <property type="match status" value="1"/>
</dbReference>
<evidence type="ECO:0000313" key="4">
    <source>
        <dbReference type="EMBL" id="MFC4740884.1"/>
    </source>
</evidence>
<dbReference type="SUPFAM" id="SSF52833">
    <property type="entry name" value="Thioredoxin-like"/>
    <property type="match status" value="1"/>
</dbReference>
<dbReference type="Gene3D" id="3.40.30.10">
    <property type="entry name" value="Glutaredoxin"/>
    <property type="match status" value="1"/>
</dbReference>
<dbReference type="PROSITE" id="PS51352">
    <property type="entry name" value="THIOREDOXIN_2"/>
    <property type="match status" value="1"/>
</dbReference>
<evidence type="ECO:0000259" key="3">
    <source>
        <dbReference type="PROSITE" id="PS51352"/>
    </source>
</evidence>